<sequence length="41" mass="4480">MVQTSKSTMQHCGDLCGCHCASIIRIENHLAVIFNLEGMGM</sequence>
<protein>
    <submittedName>
        <fullName evidence="1">Uncharacterized protein</fullName>
    </submittedName>
</protein>
<evidence type="ECO:0000313" key="1">
    <source>
        <dbReference type="EMBL" id="JAH80535.1"/>
    </source>
</evidence>
<organism evidence="1">
    <name type="scientific">Anguilla anguilla</name>
    <name type="common">European freshwater eel</name>
    <name type="synonym">Muraena anguilla</name>
    <dbReference type="NCBI Taxonomy" id="7936"/>
    <lineage>
        <taxon>Eukaryota</taxon>
        <taxon>Metazoa</taxon>
        <taxon>Chordata</taxon>
        <taxon>Craniata</taxon>
        <taxon>Vertebrata</taxon>
        <taxon>Euteleostomi</taxon>
        <taxon>Actinopterygii</taxon>
        <taxon>Neopterygii</taxon>
        <taxon>Teleostei</taxon>
        <taxon>Anguilliformes</taxon>
        <taxon>Anguillidae</taxon>
        <taxon>Anguilla</taxon>
    </lineage>
</organism>
<accession>A0A0E9VT55</accession>
<dbReference type="EMBL" id="GBXM01028042">
    <property type="protein sequence ID" value="JAH80535.1"/>
    <property type="molecule type" value="Transcribed_RNA"/>
</dbReference>
<dbReference type="AlphaFoldDB" id="A0A0E9VT55"/>
<reference evidence="1" key="2">
    <citation type="journal article" date="2015" name="Fish Shellfish Immunol.">
        <title>Early steps in the European eel (Anguilla anguilla)-Vibrio vulnificus interaction in the gills: Role of the RtxA13 toxin.</title>
        <authorList>
            <person name="Callol A."/>
            <person name="Pajuelo D."/>
            <person name="Ebbesson L."/>
            <person name="Teles M."/>
            <person name="MacKenzie S."/>
            <person name="Amaro C."/>
        </authorList>
    </citation>
    <scope>NUCLEOTIDE SEQUENCE</scope>
</reference>
<proteinExistence type="predicted"/>
<name>A0A0E9VT55_ANGAN</name>
<reference evidence="1" key="1">
    <citation type="submission" date="2014-11" db="EMBL/GenBank/DDBJ databases">
        <authorList>
            <person name="Amaro Gonzalez C."/>
        </authorList>
    </citation>
    <scope>NUCLEOTIDE SEQUENCE</scope>
</reference>